<evidence type="ECO:0000256" key="3">
    <source>
        <dbReference type="ARBA" id="ARBA00002443"/>
    </source>
</evidence>
<dbReference type="SUPFAM" id="SSF55920">
    <property type="entry name" value="Creatinase/aminopeptidase"/>
    <property type="match status" value="1"/>
</dbReference>
<comment type="function">
    <text evidence="3">Catalyzes the removal of a penultimate prolyl residue from the N-termini of peptides.</text>
</comment>
<evidence type="ECO:0000256" key="6">
    <source>
        <dbReference type="ARBA" id="ARBA00022438"/>
    </source>
</evidence>
<sequence length="560" mass="61610">MEVDHDLVVVDEFDALSIELKHSLSAEYLPEASSSLPPARNVSVPLPSPSVEARDRRLFVEAPKLGKHPAQEHARKVAKELGATSGLIYLPGQESKNYEDSDQPPEFRQRRYFYYLSGADFADCAVTYDLARDNLILWIPYTDPRQALWFGKTPTPEECKAQTSVSDVRYITDLPRYLRSYLSTRSPSSTSNTATIYILHPSQPPPLPESLGARGILQIDTVSLQPAMDTARVTKSAWEIAAIRRANAVSSAAHRAVLTRFKKMTNEREIEAVFRGYCLAVGAKKTAYPTIAGSGPNAATLHYGANDEPLAGRQLVVLDAGAEWSCYASDVTRTFPIGGKFTKEAQAIYSIVEKMQESCIRSIRPGYQFVWLHVHAMTVAVSELLKLRILKGAAKDILAAGTGAAFFPHGLGHHVGLEVHDVMGKEKLMIGAGVRVKARGGGLGKREMVSPEMMAGLYRAAVGGDLSKSKAKLEPGMIVTIEPGIYFSRAYIEAFFLKHPVHSKFIDGEVLEKYYDVGGVRIEDDILVTEDGNENLTPAPKGEEAVRIINGEDKEDWVKY</sequence>
<keyword evidence="10" id="KW-0482">Metalloprotease</keyword>
<dbReference type="SUPFAM" id="SSF53092">
    <property type="entry name" value="Creatinase/prolidase N-terminal domain"/>
    <property type="match status" value="1"/>
</dbReference>
<dbReference type="Pfam" id="PF05195">
    <property type="entry name" value="AMP_N"/>
    <property type="match status" value="1"/>
</dbReference>
<dbReference type="PANTHER" id="PTHR43226:SF3">
    <property type="entry name" value="XAA-PRO AMINOPEPTIDASE AN0832-RELATED"/>
    <property type="match status" value="1"/>
</dbReference>
<evidence type="ECO:0000256" key="11">
    <source>
        <dbReference type="ARBA" id="ARBA00023211"/>
    </source>
</evidence>
<dbReference type="GO" id="GO:0070006">
    <property type="term" value="F:metalloaminopeptidase activity"/>
    <property type="evidence" value="ECO:0007669"/>
    <property type="project" value="InterPro"/>
</dbReference>
<keyword evidence="9" id="KW-0378">Hydrolase</keyword>
<evidence type="ECO:0000256" key="14">
    <source>
        <dbReference type="RuleBase" id="RU000590"/>
    </source>
</evidence>
<dbReference type="EMBL" id="QVQW01000059">
    <property type="protein sequence ID" value="RKU42218.1"/>
    <property type="molecule type" value="Genomic_DNA"/>
</dbReference>
<dbReference type="EC" id="3.4.11.9" evidence="5"/>
<comment type="catalytic activity">
    <reaction evidence="1">
        <text>Release of any N-terminal amino acid, including proline, that is linked to proline, even from a dipeptide or tripeptide.</text>
        <dbReference type="EC" id="3.4.11.9"/>
    </reaction>
</comment>
<keyword evidence="6" id="KW-0031">Aminopeptidase</keyword>
<dbReference type="Gene3D" id="3.90.230.10">
    <property type="entry name" value="Creatinase/methionine aminopeptidase superfamily"/>
    <property type="match status" value="1"/>
</dbReference>
<dbReference type="STRING" id="177199.A0A420Y2W9"/>
<dbReference type="Proteomes" id="UP000275385">
    <property type="component" value="Unassembled WGS sequence"/>
</dbReference>
<protein>
    <recommendedName>
        <fullName evidence="5">Xaa-Pro aminopeptidase</fullName>
        <ecNumber evidence="5">3.4.11.9</ecNumber>
    </recommendedName>
    <alternativeName>
        <fullName evidence="12">Aminoacylproline aminopeptidase</fullName>
    </alternativeName>
    <alternativeName>
        <fullName evidence="13">Prolidase</fullName>
    </alternativeName>
</protein>
<dbReference type="InterPro" id="IPR007865">
    <property type="entry name" value="Aminopep_P_N"/>
</dbReference>
<dbReference type="PANTHER" id="PTHR43226">
    <property type="entry name" value="XAA-PRO AMINOPEPTIDASE 3"/>
    <property type="match status" value="1"/>
</dbReference>
<name>A0A420Y2W9_9PEZI</name>
<gene>
    <name evidence="16" type="ORF">DL546_000365</name>
</gene>
<keyword evidence="11" id="KW-0464">Manganese</keyword>
<dbReference type="CDD" id="cd01087">
    <property type="entry name" value="Prolidase"/>
    <property type="match status" value="1"/>
</dbReference>
<keyword evidence="17" id="KW-1185">Reference proteome</keyword>
<dbReference type="SMART" id="SM01011">
    <property type="entry name" value="AMP_N"/>
    <property type="match status" value="1"/>
</dbReference>
<dbReference type="InterPro" id="IPR036005">
    <property type="entry name" value="Creatinase/aminopeptidase-like"/>
</dbReference>
<dbReference type="Pfam" id="PF00557">
    <property type="entry name" value="Peptidase_M24"/>
    <property type="match status" value="1"/>
</dbReference>
<dbReference type="InterPro" id="IPR029149">
    <property type="entry name" value="Creatin/AminoP/Spt16_N"/>
</dbReference>
<evidence type="ECO:0000256" key="2">
    <source>
        <dbReference type="ARBA" id="ARBA00001936"/>
    </source>
</evidence>
<comment type="cofactor">
    <cofactor evidence="2">
        <name>Mn(2+)</name>
        <dbReference type="ChEBI" id="CHEBI:29035"/>
    </cofactor>
</comment>
<dbReference type="OrthoDB" id="10261878at2759"/>
<evidence type="ECO:0000313" key="17">
    <source>
        <dbReference type="Proteomes" id="UP000275385"/>
    </source>
</evidence>
<dbReference type="AlphaFoldDB" id="A0A420Y2W9"/>
<dbReference type="InterPro" id="IPR001131">
    <property type="entry name" value="Peptidase_M24B_aminopep-P_CS"/>
</dbReference>
<evidence type="ECO:0000259" key="15">
    <source>
        <dbReference type="SMART" id="SM01011"/>
    </source>
</evidence>
<evidence type="ECO:0000256" key="4">
    <source>
        <dbReference type="ARBA" id="ARBA00008766"/>
    </source>
</evidence>
<proteinExistence type="inferred from homology"/>
<comment type="similarity">
    <text evidence="4 14">Belongs to the peptidase M24B family.</text>
</comment>
<evidence type="ECO:0000256" key="5">
    <source>
        <dbReference type="ARBA" id="ARBA00012574"/>
    </source>
</evidence>
<accession>A0A420Y2W9</accession>
<evidence type="ECO:0000256" key="8">
    <source>
        <dbReference type="ARBA" id="ARBA00022723"/>
    </source>
</evidence>
<evidence type="ECO:0000313" key="16">
    <source>
        <dbReference type="EMBL" id="RKU42218.1"/>
    </source>
</evidence>
<dbReference type="InterPro" id="IPR052433">
    <property type="entry name" value="X-Pro_dipept-like"/>
</dbReference>
<evidence type="ECO:0000256" key="7">
    <source>
        <dbReference type="ARBA" id="ARBA00022670"/>
    </source>
</evidence>
<dbReference type="Gene3D" id="3.40.350.10">
    <property type="entry name" value="Creatinase/prolidase N-terminal domain"/>
    <property type="match status" value="1"/>
</dbReference>
<comment type="caution">
    <text evidence="16">The sequence shown here is derived from an EMBL/GenBank/DDBJ whole genome shotgun (WGS) entry which is preliminary data.</text>
</comment>
<evidence type="ECO:0000256" key="9">
    <source>
        <dbReference type="ARBA" id="ARBA00022801"/>
    </source>
</evidence>
<keyword evidence="8 14" id="KW-0479">Metal-binding</keyword>
<reference evidence="16 17" key="1">
    <citation type="submission" date="2018-08" db="EMBL/GenBank/DDBJ databases">
        <title>Draft genome of the lignicolous fungus Coniochaeta pulveracea.</title>
        <authorList>
            <person name="Borstlap C.J."/>
            <person name="De Witt R.N."/>
            <person name="Botha A."/>
            <person name="Volschenk H."/>
        </authorList>
    </citation>
    <scope>NUCLEOTIDE SEQUENCE [LARGE SCALE GENOMIC DNA]</scope>
    <source>
        <strain evidence="16 17">CAB683</strain>
    </source>
</reference>
<evidence type="ECO:0000256" key="13">
    <source>
        <dbReference type="ARBA" id="ARBA00032413"/>
    </source>
</evidence>
<dbReference type="InterPro" id="IPR000994">
    <property type="entry name" value="Pept_M24"/>
</dbReference>
<dbReference type="GO" id="GO:0030145">
    <property type="term" value="F:manganese ion binding"/>
    <property type="evidence" value="ECO:0007669"/>
    <property type="project" value="InterPro"/>
</dbReference>
<evidence type="ECO:0000256" key="1">
    <source>
        <dbReference type="ARBA" id="ARBA00001424"/>
    </source>
</evidence>
<keyword evidence="7" id="KW-0645">Protease</keyword>
<dbReference type="PROSITE" id="PS00491">
    <property type="entry name" value="PROLINE_PEPTIDASE"/>
    <property type="match status" value="1"/>
</dbReference>
<organism evidence="16 17">
    <name type="scientific">Coniochaeta pulveracea</name>
    <dbReference type="NCBI Taxonomy" id="177199"/>
    <lineage>
        <taxon>Eukaryota</taxon>
        <taxon>Fungi</taxon>
        <taxon>Dikarya</taxon>
        <taxon>Ascomycota</taxon>
        <taxon>Pezizomycotina</taxon>
        <taxon>Sordariomycetes</taxon>
        <taxon>Sordariomycetidae</taxon>
        <taxon>Coniochaetales</taxon>
        <taxon>Coniochaetaceae</taxon>
        <taxon>Coniochaeta</taxon>
    </lineage>
</organism>
<feature type="domain" description="Aminopeptidase P N-terminal" evidence="15">
    <location>
        <begin position="68"/>
        <end position="190"/>
    </location>
</feature>
<evidence type="ECO:0000256" key="10">
    <source>
        <dbReference type="ARBA" id="ARBA00023049"/>
    </source>
</evidence>
<dbReference type="GO" id="GO:0006508">
    <property type="term" value="P:proteolysis"/>
    <property type="evidence" value="ECO:0007669"/>
    <property type="project" value="UniProtKB-KW"/>
</dbReference>
<evidence type="ECO:0000256" key="12">
    <source>
        <dbReference type="ARBA" id="ARBA00030849"/>
    </source>
</evidence>